<feature type="compositionally biased region" description="Low complexity" evidence="5">
    <location>
        <begin position="47"/>
        <end position="77"/>
    </location>
</feature>
<dbReference type="PRINTS" id="PR00773">
    <property type="entry name" value="GRPEPROTEIN"/>
</dbReference>
<dbReference type="Pfam" id="PF01025">
    <property type="entry name" value="GrpE"/>
    <property type="match status" value="1"/>
</dbReference>
<dbReference type="InterPro" id="IPR000740">
    <property type="entry name" value="GrpE"/>
</dbReference>
<organism evidence="6 7">
    <name type="scientific">Coccomyxa subellipsoidea</name>
    <dbReference type="NCBI Taxonomy" id="248742"/>
    <lineage>
        <taxon>Eukaryota</taxon>
        <taxon>Viridiplantae</taxon>
        <taxon>Chlorophyta</taxon>
        <taxon>core chlorophytes</taxon>
        <taxon>Trebouxiophyceae</taxon>
        <taxon>Trebouxiophyceae incertae sedis</taxon>
        <taxon>Coccomyxaceae</taxon>
        <taxon>Coccomyxa</taxon>
    </lineage>
</organism>
<dbReference type="SUPFAM" id="SSF58014">
    <property type="entry name" value="Coiled-coil domain of nucleotide exchange factor GrpE"/>
    <property type="match status" value="1"/>
</dbReference>
<dbReference type="SUPFAM" id="SSF51064">
    <property type="entry name" value="Head domain of nucleotide exchange factor GrpE"/>
    <property type="match status" value="1"/>
</dbReference>
<dbReference type="InterPro" id="IPR009012">
    <property type="entry name" value="GrpE_head"/>
</dbReference>
<evidence type="ECO:0000256" key="4">
    <source>
        <dbReference type="RuleBase" id="RU004478"/>
    </source>
</evidence>
<dbReference type="CDD" id="cd00446">
    <property type="entry name" value="GrpE"/>
    <property type="match status" value="1"/>
</dbReference>
<dbReference type="Proteomes" id="UP001491310">
    <property type="component" value="Unassembled WGS sequence"/>
</dbReference>
<dbReference type="PANTHER" id="PTHR21237">
    <property type="entry name" value="GRPE PROTEIN"/>
    <property type="match status" value="1"/>
</dbReference>
<dbReference type="Gene3D" id="2.30.22.10">
    <property type="entry name" value="Head domain of nucleotide exchange factor GrpE"/>
    <property type="match status" value="1"/>
</dbReference>
<accession>A0ABR2YB30</accession>
<evidence type="ECO:0000256" key="5">
    <source>
        <dbReference type="SAM" id="MobiDB-lite"/>
    </source>
</evidence>
<evidence type="ECO:0000313" key="6">
    <source>
        <dbReference type="EMBL" id="KAK9901332.1"/>
    </source>
</evidence>
<reference evidence="6 7" key="1">
    <citation type="journal article" date="2024" name="Nat. Commun.">
        <title>Phylogenomics reveals the evolutionary origins of lichenization in chlorophyte algae.</title>
        <authorList>
            <person name="Puginier C."/>
            <person name="Libourel C."/>
            <person name="Otte J."/>
            <person name="Skaloud P."/>
            <person name="Haon M."/>
            <person name="Grisel S."/>
            <person name="Petersen M."/>
            <person name="Berrin J.G."/>
            <person name="Delaux P.M."/>
            <person name="Dal Grande F."/>
            <person name="Keller J."/>
        </authorList>
    </citation>
    <scope>NUCLEOTIDE SEQUENCE [LARGE SCALE GENOMIC DNA]</scope>
    <source>
        <strain evidence="6 7">SAG 216-7</strain>
    </source>
</reference>
<keyword evidence="2 3" id="KW-0143">Chaperone</keyword>
<name>A0ABR2YB30_9CHLO</name>
<sequence>MSNQQQVATGPSPRSDRRCNRNFSLQDFRLQDRSKVLVRAEVEESQAEPSPEVEAPEEPSTSAADGEAAESAAESPSDIMSLIAASALSEEEKEKLRAGVLALKEEASAQTAAVTKADESSKVSQERYLRLNADFDNFRKRTAAEKDQVKDRVKAETVKALLAVVDSFEMAKGSLKPESEGEKKIDGAYQGVYKQMVEAFRSLGVETVAGVGTPFDPEFHEAIMREERDDIPDGTVLKEFRRGFRLGSQLLRAAMVQVSYTDKVVEPAASNGAAAPEEEAAIDTEVAEPAASES</sequence>
<comment type="similarity">
    <text evidence="1 4">Belongs to the GrpE family.</text>
</comment>
<proteinExistence type="inferred from homology"/>
<comment type="subcellular location">
    <subcellularLocation>
        <location evidence="3">Mitochondrion matrix</location>
    </subcellularLocation>
</comment>
<feature type="region of interest" description="Disordered" evidence="5">
    <location>
        <begin position="39"/>
        <end position="77"/>
    </location>
</feature>
<dbReference type="Gene3D" id="3.90.20.20">
    <property type="match status" value="1"/>
</dbReference>
<dbReference type="InterPro" id="IPR013805">
    <property type="entry name" value="GrpE_CC"/>
</dbReference>
<evidence type="ECO:0000256" key="1">
    <source>
        <dbReference type="ARBA" id="ARBA00009054"/>
    </source>
</evidence>
<dbReference type="PROSITE" id="PS01071">
    <property type="entry name" value="GRPE"/>
    <property type="match status" value="1"/>
</dbReference>
<gene>
    <name evidence="6" type="ORF">WJX75_007117</name>
</gene>
<feature type="compositionally biased region" description="Acidic residues" evidence="5">
    <location>
        <begin position="276"/>
        <end position="286"/>
    </location>
</feature>
<dbReference type="HAMAP" id="MF_01151">
    <property type="entry name" value="GrpE"/>
    <property type="match status" value="1"/>
</dbReference>
<keyword evidence="7" id="KW-1185">Reference proteome</keyword>
<evidence type="ECO:0000313" key="7">
    <source>
        <dbReference type="Proteomes" id="UP001491310"/>
    </source>
</evidence>
<feature type="region of interest" description="Disordered" evidence="5">
    <location>
        <begin position="268"/>
        <end position="294"/>
    </location>
</feature>
<dbReference type="PANTHER" id="PTHR21237:SF40">
    <property type="entry name" value="CELL CYCLE AND APOPTOSIS REGULATOR PROTEIN 2"/>
    <property type="match status" value="1"/>
</dbReference>
<evidence type="ECO:0000256" key="2">
    <source>
        <dbReference type="ARBA" id="ARBA00023186"/>
    </source>
</evidence>
<protein>
    <recommendedName>
        <fullName evidence="3">GrpE protein homolog</fullName>
    </recommendedName>
</protein>
<comment type="function">
    <text evidence="3">Essential component of the PAM complex, a complex required for the translocation of transit peptide-containing proteins from the inner membrane into the mitochondrial matrix in an ATP-dependent manner.</text>
</comment>
<comment type="caution">
    <text evidence="6">The sequence shown here is derived from an EMBL/GenBank/DDBJ whole genome shotgun (WGS) entry which is preliminary data.</text>
</comment>
<evidence type="ECO:0000256" key="3">
    <source>
        <dbReference type="RuleBase" id="RU000640"/>
    </source>
</evidence>
<feature type="region of interest" description="Disordered" evidence="5">
    <location>
        <begin position="1"/>
        <end position="25"/>
    </location>
</feature>
<keyword evidence="3" id="KW-0496">Mitochondrion</keyword>
<dbReference type="EMBL" id="JALJOT010000018">
    <property type="protein sequence ID" value="KAK9901332.1"/>
    <property type="molecule type" value="Genomic_DNA"/>
</dbReference>
<dbReference type="NCBIfam" id="NF010741">
    <property type="entry name" value="PRK14143.1"/>
    <property type="match status" value="1"/>
</dbReference>